<dbReference type="AlphaFoldDB" id="A0A2I1HK41"/>
<gene>
    <name evidence="1" type="ORF">RhiirA4_481822</name>
</gene>
<dbReference type="Proteomes" id="UP000234323">
    <property type="component" value="Unassembled WGS sequence"/>
</dbReference>
<proteinExistence type="predicted"/>
<reference evidence="1 2" key="1">
    <citation type="submission" date="2015-10" db="EMBL/GenBank/DDBJ databases">
        <title>Genome analyses suggest a sexual origin of heterokaryosis in a supposedly ancient asexual fungus.</title>
        <authorList>
            <person name="Ropars J."/>
            <person name="Sedzielewska K."/>
            <person name="Noel J."/>
            <person name="Charron P."/>
            <person name="Farinelli L."/>
            <person name="Marton T."/>
            <person name="Kruger M."/>
            <person name="Pelin A."/>
            <person name="Brachmann A."/>
            <person name="Corradi N."/>
        </authorList>
    </citation>
    <scope>NUCLEOTIDE SEQUENCE [LARGE SCALE GENOMIC DNA]</scope>
    <source>
        <strain evidence="1 2">A4</strain>
    </source>
</reference>
<keyword evidence="2" id="KW-1185">Reference proteome</keyword>
<sequence length="314" mass="36347">MSGILYKNQHQLNQKPIYNPIAFKSMLEAAASINNKYVNRLKADIGSYLQTAGTLASSIDTFNNLGFSVIRKTVNWQKLIISNKYQESVNNYYSYENRMKSLIVHNYDGHIQYHQELRSMINSKLIDFILYSLHSTVQTTKNYIEYTNLLFKIFERLKNNVNIRRAITLRNDKGAESKIPLEILSLIPIIGPLHISLNKNTQQINKKKFPNFSLPIFNINVNVKVLPLVWNTETKPFDNKFCDAEKCLLSNNSNNPLFNNNINISSLKKRLFTLLKDNEKPLAEDKNNSNLNEDIDNDEDIENILKRIESNIDN</sequence>
<dbReference type="EMBL" id="LLXI01003443">
    <property type="protein sequence ID" value="PKY59241.1"/>
    <property type="molecule type" value="Genomic_DNA"/>
</dbReference>
<name>A0A2I1HK41_9GLOM</name>
<accession>A0A2I1HK41</accession>
<protein>
    <submittedName>
        <fullName evidence="1">Uncharacterized protein</fullName>
    </submittedName>
</protein>
<evidence type="ECO:0000313" key="2">
    <source>
        <dbReference type="Proteomes" id="UP000234323"/>
    </source>
</evidence>
<evidence type="ECO:0000313" key="1">
    <source>
        <dbReference type="EMBL" id="PKY59241.1"/>
    </source>
</evidence>
<comment type="caution">
    <text evidence="1">The sequence shown here is derived from an EMBL/GenBank/DDBJ whole genome shotgun (WGS) entry which is preliminary data.</text>
</comment>
<organism evidence="1 2">
    <name type="scientific">Rhizophagus irregularis</name>
    <dbReference type="NCBI Taxonomy" id="588596"/>
    <lineage>
        <taxon>Eukaryota</taxon>
        <taxon>Fungi</taxon>
        <taxon>Fungi incertae sedis</taxon>
        <taxon>Mucoromycota</taxon>
        <taxon>Glomeromycotina</taxon>
        <taxon>Glomeromycetes</taxon>
        <taxon>Glomerales</taxon>
        <taxon>Glomeraceae</taxon>
        <taxon>Rhizophagus</taxon>
    </lineage>
</organism>